<accession>A0A377G7L9</accession>
<proteinExistence type="predicted"/>
<dbReference type="SUPFAM" id="SSF56112">
    <property type="entry name" value="Protein kinase-like (PK-like)"/>
    <property type="match status" value="1"/>
</dbReference>
<protein>
    <submittedName>
        <fullName evidence="2">Serine/threonine protein kinase</fullName>
    </submittedName>
</protein>
<dbReference type="InterPro" id="IPR002575">
    <property type="entry name" value="Aminoglycoside_PTrfase"/>
</dbReference>
<dbReference type="AlphaFoldDB" id="A0A377G7L9"/>
<dbReference type="InterPro" id="IPR011009">
    <property type="entry name" value="Kinase-like_dom_sf"/>
</dbReference>
<evidence type="ECO:0000313" key="3">
    <source>
        <dbReference type="Proteomes" id="UP000254554"/>
    </source>
</evidence>
<evidence type="ECO:0000313" key="2">
    <source>
        <dbReference type="EMBL" id="STO20753.1"/>
    </source>
</evidence>
<keyword evidence="2" id="KW-0808">Transferase</keyword>
<dbReference type="OrthoDB" id="236897at2"/>
<dbReference type="Gene3D" id="1.10.510.10">
    <property type="entry name" value="Transferase(Phosphotransferase) domain 1"/>
    <property type="match status" value="1"/>
</dbReference>
<gene>
    <name evidence="2" type="ORF">NCTC11370_00812</name>
</gene>
<dbReference type="Gene3D" id="1.20.58.840">
    <property type="match status" value="1"/>
</dbReference>
<keyword evidence="3" id="KW-1185">Reference proteome</keyword>
<dbReference type="Proteomes" id="UP000254554">
    <property type="component" value="Unassembled WGS sequence"/>
</dbReference>
<sequence>MFDKQAITDQQIIECLRRAYRINALKLSQLALGADMNASLYKADSPDQSYFVKLKKGTFQDVGLDVVKLLSHNAIQQIIQPIATSAKQPVLDIDPFCLIVYPFIKGENGFNQELTEEQWITLGKTLKRIHEINCPDFIAQRIRKESYPAKWRKNVRAFLKQIEGIVAVEEFAFKLLTFIKEKLGIIIKLVERAEYLAQRVQNSPRKLVLCHSDLHAGNVLLTSDQSFYIVDWDEPIMAPKERDLMFIGGGVANVWNLPYQEDLFYQGYGKTEIDPMLLTFYRCERILEDIVIYTQQFFSRASENRNDVQTYHHFIDMFAPNGVVDIALSTTV</sequence>
<organism evidence="2 3">
    <name type="scientific">Fluoribacter dumoffii</name>
    <dbReference type="NCBI Taxonomy" id="463"/>
    <lineage>
        <taxon>Bacteria</taxon>
        <taxon>Pseudomonadati</taxon>
        <taxon>Pseudomonadota</taxon>
        <taxon>Gammaproteobacteria</taxon>
        <taxon>Legionellales</taxon>
        <taxon>Legionellaceae</taxon>
        <taxon>Fluoribacter</taxon>
    </lineage>
</organism>
<name>A0A377G7L9_9GAMM</name>
<keyword evidence="2" id="KW-0723">Serine/threonine-protein kinase</keyword>
<evidence type="ECO:0000259" key="1">
    <source>
        <dbReference type="Pfam" id="PF01636"/>
    </source>
</evidence>
<feature type="domain" description="Aminoglycoside phosphotransferase" evidence="1">
    <location>
        <begin position="38"/>
        <end position="234"/>
    </location>
</feature>
<dbReference type="Gene3D" id="3.30.200.20">
    <property type="entry name" value="Phosphorylase Kinase, domain 1"/>
    <property type="match status" value="1"/>
</dbReference>
<dbReference type="GO" id="GO:0004674">
    <property type="term" value="F:protein serine/threonine kinase activity"/>
    <property type="evidence" value="ECO:0007669"/>
    <property type="project" value="UniProtKB-KW"/>
</dbReference>
<keyword evidence="2" id="KW-0418">Kinase</keyword>
<dbReference type="EMBL" id="UGGT01000001">
    <property type="protein sequence ID" value="STO20753.1"/>
    <property type="molecule type" value="Genomic_DNA"/>
</dbReference>
<reference evidence="2 3" key="1">
    <citation type="submission" date="2018-06" db="EMBL/GenBank/DDBJ databases">
        <authorList>
            <consortium name="Pathogen Informatics"/>
            <person name="Doyle S."/>
        </authorList>
    </citation>
    <scope>NUCLEOTIDE SEQUENCE [LARGE SCALE GENOMIC DNA]</scope>
    <source>
        <strain evidence="2 3">NCTC11370</strain>
    </source>
</reference>
<dbReference type="RefSeq" id="WP_010653050.1">
    <property type="nucleotide sequence ID" value="NZ_JAPHOO010000001.1"/>
</dbReference>
<dbReference type="STRING" id="1094715.GCA_000236165_01609"/>
<dbReference type="GeneID" id="93292571"/>
<dbReference type="Pfam" id="PF01636">
    <property type="entry name" value="APH"/>
    <property type="match status" value="1"/>
</dbReference>